<dbReference type="GO" id="GO:0005524">
    <property type="term" value="F:ATP binding"/>
    <property type="evidence" value="ECO:0007669"/>
    <property type="project" value="UniProtKB-KW"/>
</dbReference>
<dbReference type="InterPro" id="IPR052156">
    <property type="entry name" value="BCAA_Transport_ATP-bd_LivF"/>
</dbReference>
<keyword evidence="5" id="KW-0029">Amino-acid transport</keyword>
<dbReference type="Gene3D" id="3.40.50.300">
    <property type="entry name" value="P-loop containing nucleotide triphosphate hydrolases"/>
    <property type="match status" value="1"/>
</dbReference>
<dbReference type="PROSITE" id="PS50893">
    <property type="entry name" value="ABC_TRANSPORTER_2"/>
    <property type="match status" value="1"/>
</dbReference>
<dbReference type="AlphaFoldDB" id="A0A2M8J5G3"/>
<dbReference type="PANTHER" id="PTHR43820:SF5">
    <property type="entry name" value="HIGH-AFFINITY BRANCHED-CHAIN AMINO ACID TRANSPORT ATP-BINDING PROTEIN"/>
    <property type="match status" value="1"/>
</dbReference>
<keyword evidence="2" id="KW-0813">Transport</keyword>
<evidence type="ECO:0000256" key="4">
    <source>
        <dbReference type="ARBA" id="ARBA00022840"/>
    </source>
</evidence>
<organism evidence="7 8">
    <name type="scientific">Pseudooceanicola lipolyticus</name>
    <dbReference type="NCBI Taxonomy" id="2029104"/>
    <lineage>
        <taxon>Bacteria</taxon>
        <taxon>Pseudomonadati</taxon>
        <taxon>Pseudomonadota</taxon>
        <taxon>Alphaproteobacteria</taxon>
        <taxon>Rhodobacterales</taxon>
        <taxon>Paracoccaceae</taxon>
        <taxon>Pseudooceanicola</taxon>
    </lineage>
</organism>
<keyword evidence="3" id="KW-0547">Nucleotide-binding</keyword>
<comment type="similarity">
    <text evidence="1">Belongs to the ABC transporter superfamily.</text>
</comment>
<dbReference type="GO" id="GO:0016887">
    <property type="term" value="F:ATP hydrolysis activity"/>
    <property type="evidence" value="ECO:0007669"/>
    <property type="project" value="InterPro"/>
</dbReference>
<dbReference type="InterPro" id="IPR027417">
    <property type="entry name" value="P-loop_NTPase"/>
</dbReference>
<dbReference type="PANTHER" id="PTHR43820">
    <property type="entry name" value="HIGH-AFFINITY BRANCHED-CHAIN AMINO ACID TRANSPORT ATP-BINDING PROTEIN LIVF"/>
    <property type="match status" value="1"/>
</dbReference>
<reference evidence="7 8" key="1">
    <citation type="journal article" date="2018" name="Int. J. Syst. Evol. Microbiol.">
        <title>Pseudooceanicola lipolyticus sp. nov., a marine alphaproteobacterium, reclassification of Oceanicola flagellatus as Pseudooceanicola flagellatus comb. nov. and emended description of the genus Pseudooceanicola.</title>
        <authorList>
            <person name="Huang M.-M."/>
            <person name="Guo L.-L."/>
            <person name="Wu Y.-H."/>
            <person name="Lai Q.-L."/>
            <person name="Shao Z.-Z."/>
            <person name="Wang C.-S."/>
            <person name="Wu M."/>
            <person name="Xu X.-W."/>
        </authorList>
    </citation>
    <scope>NUCLEOTIDE SEQUENCE [LARGE SCALE GENOMIC DNA]</scope>
    <source>
        <strain evidence="7 8">157</strain>
    </source>
</reference>
<dbReference type="Proteomes" id="UP000231553">
    <property type="component" value="Unassembled WGS sequence"/>
</dbReference>
<dbReference type="GO" id="GO:0015658">
    <property type="term" value="F:branched-chain amino acid transmembrane transporter activity"/>
    <property type="evidence" value="ECO:0007669"/>
    <property type="project" value="TreeGrafter"/>
</dbReference>
<keyword evidence="4 7" id="KW-0067">ATP-binding</keyword>
<dbReference type="EMBL" id="PGTB01000006">
    <property type="protein sequence ID" value="PJE38022.1"/>
    <property type="molecule type" value="Genomic_DNA"/>
</dbReference>
<sequence>MLKIENLSVDIAGVQVLRDLSFELTSGTCTVLIGRNGAGKTTTLRSIMGLLPRQSGRIVLDGQDIQDRPSQDRARIGIGYAPEDRRLIGHFSIEDNILLPAIALNMPKDERESRLAKVYDFMPELVKLKSRPGGGVSGGQGKMVALGRALMVADKVLFLDEPFQGLAPALALDYARTLSRLRDDRSDLCILVTESSPKLLDSIADETLLIERGAVERRDSSAGTNRRLGTG</sequence>
<evidence type="ECO:0000313" key="8">
    <source>
        <dbReference type="Proteomes" id="UP000231553"/>
    </source>
</evidence>
<name>A0A2M8J5G3_9RHOB</name>
<evidence type="ECO:0000256" key="1">
    <source>
        <dbReference type="ARBA" id="ARBA00005417"/>
    </source>
</evidence>
<dbReference type="GO" id="GO:0015807">
    <property type="term" value="P:L-amino acid transport"/>
    <property type="evidence" value="ECO:0007669"/>
    <property type="project" value="TreeGrafter"/>
</dbReference>
<dbReference type="OrthoDB" id="7846240at2"/>
<keyword evidence="8" id="KW-1185">Reference proteome</keyword>
<gene>
    <name evidence="7" type="ORF">CVM52_04245</name>
</gene>
<evidence type="ECO:0000256" key="2">
    <source>
        <dbReference type="ARBA" id="ARBA00022448"/>
    </source>
</evidence>
<evidence type="ECO:0000259" key="6">
    <source>
        <dbReference type="PROSITE" id="PS50893"/>
    </source>
</evidence>
<evidence type="ECO:0000256" key="5">
    <source>
        <dbReference type="ARBA" id="ARBA00022970"/>
    </source>
</evidence>
<dbReference type="SMART" id="SM00382">
    <property type="entry name" value="AAA"/>
    <property type="match status" value="1"/>
</dbReference>
<dbReference type="InterPro" id="IPR003439">
    <property type="entry name" value="ABC_transporter-like_ATP-bd"/>
</dbReference>
<evidence type="ECO:0000313" key="7">
    <source>
        <dbReference type="EMBL" id="PJE38022.1"/>
    </source>
</evidence>
<dbReference type="RefSeq" id="WP_100161387.1">
    <property type="nucleotide sequence ID" value="NZ_PGTB01000006.1"/>
</dbReference>
<evidence type="ECO:0000256" key="3">
    <source>
        <dbReference type="ARBA" id="ARBA00022741"/>
    </source>
</evidence>
<feature type="domain" description="ABC transporter" evidence="6">
    <location>
        <begin position="2"/>
        <end position="231"/>
    </location>
</feature>
<protein>
    <submittedName>
        <fullName evidence="7">ABC transporter ATP-binding protein</fullName>
    </submittedName>
</protein>
<dbReference type="SUPFAM" id="SSF52540">
    <property type="entry name" value="P-loop containing nucleoside triphosphate hydrolases"/>
    <property type="match status" value="1"/>
</dbReference>
<comment type="caution">
    <text evidence="7">The sequence shown here is derived from an EMBL/GenBank/DDBJ whole genome shotgun (WGS) entry which is preliminary data.</text>
</comment>
<dbReference type="Pfam" id="PF00005">
    <property type="entry name" value="ABC_tran"/>
    <property type="match status" value="1"/>
</dbReference>
<accession>A0A2M8J5G3</accession>
<dbReference type="InterPro" id="IPR003593">
    <property type="entry name" value="AAA+_ATPase"/>
</dbReference>
<proteinExistence type="inferred from homology"/>